<feature type="region of interest" description="Disordered" evidence="1">
    <location>
        <begin position="115"/>
        <end position="160"/>
    </location>
</feature>
<accession>A0A4P9WDD0</accession>
<proteinExistence type="predicted"/>
<evidence type="ECO:0000313" key="4">
    <source>
        <dbReference type="Proteomes" id="UP000269721"/>
    </source>
</evidence>
<feature type="compositionally biased region" description="Polar residues" evidence="1">
    <location>
        <begin position="134"/>
        <end position="147"/>
    </location>
</feature>
<name>A0A4P9WDD0_9FUNG</name>
<reference evidence="2" key="2">
    <citation type="submission" date="2018-06" db="EMBL/GenBank/DDBJ databases">
        <title>Leveraging single-cell genomics to expand the Fungal Tree of Life.</title>
        <authorList>
            <consortium name="DOE Joint Genome Institute"/>
            <person name="Ahrendt S.R."/>
            <person name="Quandt C.A."/>
            <person name="Ciobanu D."/>
            <person name="Clum A."/>
            <person name="Salamov A."/>
            <person name="Andreopoulos B."/>
            <person name="Cheng J.-F."/>
            <person name="Woyke T."/>
            <person name="Pelin A."/>
            <person name="Henrissat B."/>
            <person name="Reynolds N."/>
            <person name="Benny G.L."/>
            <person name="Smith M.E."/>
            <person name="James T.Y."/>
            <person name="Grigoriev I.V."/>
        </authorList>
    </citation>
    <scope>NUCLEOTIDE SEQUENCE</scope>
    <source>
        <strain evidence="2">Perch Fen</strain>
    </source>
</reference>
<reference evidence="4" key="1">
    <citation type="journal article" date="2018" name="Nat. Microbiol.">
        <title>Leveraging single-cell genomics to expand the fungal tree of life.</title>
        <authorList>
            <person name="Ahrendt S.R."/>
            <person name="Quandt C.A."/>
            <person name="Ciobanu D."/>
            <person name="Clum A."/>
            <person name="Salamov A."/>
            <person name="Andreopoulos B."/>
            <person name="Cheng J.F."/>
            <person name="Woyke T."/>
            <person name="Pelin A."/>
            <person name="Henrissat B."/>
            <person name="Reynolds N.K."/>
            <person name="Benny G.L."/>
            <person name="Smith M.E."/>
            <person name="James T.Y."/>
            <person name="Grigoriev I.V."/>
        </authorList>
    </citation>
    <scope>NUCLEOTIDE SEQUENCE [LARGE SCALE GENOMIC DNA]</scope>
</reference>
<organism evidence="2 4">
    <name type="scientific">Blyttiomyces helicus</name>
    <dbReference type="NCBI Taxonomy" id="388810"/>
    <lineage>
        <taxon>Eukaryota</taxon>
        <taxon>Fungi</taxon>
        <taxon>Fungi incertae sedis</taxon>
        <taxon>Chytridiomycota</taxon>
        <taxon>Chytridiomycota incertae sedis</taxon>
        <taxon>Chytridiomycetes</taxon>
        <taxon>Chytridiomycetes incertae sedis</taxon>
        <taxon>Blyttiomyces</taxon>
    </lineage>
</organism>
<sequence length="160" mass="17243">MSKNVPNDIRPRARKEAETHPWMIASRVWETQGGDDRRRSLPRRLSPHHGAVAGCAVEHGGLTGDIHFAPTGLLTKSSAFQPSGDGTANKARRGPTWANVTFGKIKKQPADLECPDIPRMADRVNLNPPREQSEAVSGPQSPSSNMETDCLLSSPGTVAS</sequence>
<gene>
    <name evidence="2" type="ORF">BDK51DRAFT_26364</name>
    <name evidence="3" type="ORF">BDK51DRAFT_26365</name>
</gene>
<dbReference type="EMBL" id="KZ995503">
    <property type="protein sequence ID" value="RKO90545.1"/>
    <property type="molecule type" value="Genomic_DNA"/>
</dbReference>
<dbReference type="AlphaFoldDB" id="A0A4P9WDD0"/>
<dbReference type="Proteomes" id="UP000269721">
    <property type="component" value="Unassembled WGS sequence"/>
</dbReference>
<evidence type="ECO:0000313" key="2">
    <source>
        <dbReference type="EMBL" id="RKO90544.1"/>
    </source>
</evidence>
<evidence type="ECO:0000313" key="3">
    <source>
        <dbReference type="EMBL" id="RKO90545.1"/>
    </source>
</evidence>
<protein>
    <submittedName>
        <fullName evidence="2">Uncharacterized protein</fullName>
    </submittedName>
</protein>
<evidence type="ECO:0000256" key="1">
    <source>
        <dbReference type="SAM" id="MobiDB-lite"/>
    </source>
</evidence>
<dbReference type="EMBL" id="KZ995503">
    <property type="protein sequence ID" value="RKO90544.1"/>
    <property type="molecule type" value="Genomic_DNA"/>
</dbReference>
<keyword evidence="4" id="KW-1185">Reference proteome</keyword>